<keyword evidence="1" id="KW-0285">Flavoprotein</keyword>
<keyword evidence="6" id="KW-1185">Reference proteome</keyword>
<evidence type="ECO:0000313" key="6">
    <source>
        <dbReference type="Proteomes" id="UP001428817"/>
    </source>
</evidence>
<dbReference type="SUPFAM" id="SSF55469">
    <property type="entry name" value="FMN-dependent nitroreductase-like"/>
    <property type="match status" value="1"/>
</dbReference>
<evidence type="ECO:0000256" key="3">
    <source>
        <dbReference type="ARBA" id="ARBA00023002"/>
    </source>
</evidence>
<organism evidence="5 6">
    <name type="scientific">Pseudonocardia eucalypti</name>
    <dbReference type="NCBI Taxonomy" id="648755"/>
    <lineage>
        <taxon>Bacteria</taxon>
        <taxon>Bacillati</taxon>
        <taxon>Actinomycetota</taxon>
        <taxon>Actinomycetes</taxon>
        <taxon>Pseudonocardiales</taxon>
        <taxon>Pseudonocardiaceae</taxon>
        <taxon>Pseudonocardia</taxon>
    </lineage>
</organism>
<keyword evidence="2" id="KW-0288">FMN</keyword>
<dbReference type="CDD" id="cd02062">
    <property type="entry name" value="Nitro_FMN_reductase"/>
    <property type="match status" value="1"/>
</dbReference>
<evidence type="ECO:0000256" key="1">
    <source>
        <dbReference type="ARBA" id="ARBA00022630"/>
    </source>
</evidence>
<dbReference type="Gene3D" id="3.40.109.10">
    <property type="entry name" value="NADH Oxidase"/>
    <property type="match status" value="1"/>
</dbReference>
<dbReference type="Proteomes" id="UP001428817">
    <property type="component" value="Unassembled WGS sequence"/>
</dbReference>
<dbReference type="Pfam" id="PF00881">
    <property type="entry name" value="Nitroreductase"/>
    <property type="match status" value="1"/>
</dbReference>
<sequence length="226" mass="25038">MELYDAMRTTPATRAFTDQPIDDATLYRMLDNARFAPSGGNRQGWRVIVLKDPEIRRRIRELYQLSWREYTAHVRAGLVPFAPREHGRWPGPAVDLEEARATPAPNEFGDNLEHVPALLLLVVELGTLACVDNGLDRQSFIGGGSIYPFGHNLLLAARNEGLGGVLTSVLARREPEVRELLDIPEGFALAGLLALGHPQKVITKLKRAPVEEFTVTDRFDGATFTG</sequence>
<evidence type="ECO:0000256" key="2">
    <source>
        <dbReference type="ARBA" id="ARBA00022643"/>
    </source>
</evidence>
<dbReference type="InterPro" id="IPR029479">
    <property type="entry name" value="Nitroreductase"/>
</dbReference>
<proteinExistence type="predicted"/>
<dbReference type="InterPro" id="IPR000415">
    <property type="entry name" value="Nitroreductase-like"/>
</dbReference>
<comment type="caution">
    <text evidence="5">The sequence shown here is derived from an EMBL/GenBank/DDBJ whole genome shotgun (WGS) entry which is preliminary data.</text>
</comment>
<keyword evidence="3" id="KW-0560">Oxidoreductase</keyword>
<gene>
    <name evidence="5" type="ORF">GCM10023321_02590</name>
</gene>
<feature type="domain" description="Nitroreductase" evidence="4">
    <location>
        <begin position="13"/>
        <end position="197"/>
    </location>
</feature>
<evidence type="ECO:0000313" key="5">
    <source>
        <dbReference type="EMBL" id="GAA5145143.1"/>
    </source>
</evidence>
<dbReference type="PANTHER" id="PTHR23026:SF90">
    <property type="entry name" value="IODOTYROSINE DEIODINASE 1"/>
    <property type="match status" value="1"/>
</dbReference>
<name>A0ABP9PE38_9PSEU</name>
<protein>
    <submittedName>
        <fullName evidence="5">Nitroreductase family protein</fullName>
    </submittedName>
</protein>
<dbReference type="RefSeq" id="WP_185058544.1">
    <property type="nucleotide sequence ID" value="NZ_BAABJP010000001.1"/>
</dbReference>
<dbReference type="InterPro" id="IPR050627">
    <property type="entry name" value="Nitroreductase/BluB"/>
</dbReference>
<dbReference type="EMBL" id="BAABJP010000001">
    <property type="protein sequence ID" value="GAA5145143.1"/>
    <property type="molecule type" value="Genomic_DNA"/>
</dbReference>
<accession>A0ABP9PE38</accession>
<dbReference type="PANTHER" id="PTHR23026">
    <property type="entry name" value="NADPH NITROREDUCTASE"/>
    <property type="match status" value="1"/>
</dbReference>
<evidence type="ECO:0000259" key="4">
    <source>
        <dbReference type="Pfam" id="PF00881"/>
    </source>
</evidence>
<reference evidence="6" key="1">
    <citation type="journal article" date="2019" name="Int. J. Syst. Evol. Microbiol.">
        <title>The Global Catalogue of Microorganisms (GCM) 10K type strain sequencing project: providing services to taxonomists for standard genome sequencing and annotation.</title>
        <authorList>
            <consortium name="The Broad Institute Genomics Platform"/>
            <consortium name="The Broad Institute Genome Sequencing Center for Infectious Disease"/>
            <person name="Wu L."/>
            <person name="Ma J."/>
        </authorList>
    </citation>
    <scope>NUCLEOTIDE SEQUENCE [LARGE SCALE GENOMIC DNA]</scope>
    <source>
        <strain evidence="6">JCM 18303</strain>
    </source>
</reference>